<feature type="compositionally biased region" description="Low complexity" evidence="1">
    <location>
        <begin position="2183"/>
        <end position="2193"/>
    </location>
</feature>
<evidence type="ECO:0000256" key="1">
    <source>
        <dbReference type="SAM" id="MobiDB-lite"/>
    </source>
</evidence>
<accession>A0AAV1JSU0</accession>
<feature type="compositionally biased region" description="Polar residues" evidence="1">
    <location>
        <begin position="318"/>
        <end position="334"/>
    </location>
</feature>
<feature type="compositionally biased region" description="Polar residues" evidence="1">
    <location>
        <begin position="1"/>
        <end position="17"/>
    </location>
</feature>
<feature type="region of interest" description="Disordered" evidence="1">
    <location>
        <begin position="357"/>
        <end position="478"/>
    </location>
</feature>
<dbReference type="Proteomes" id="UP001497472">
    <property type="component" value="Unassembled WGS sequence"/>
</dbReference>
<feature type="region of interest" description="Disordered" evidence="1">
    <location>
        <begin position="976"/>
        <end position="998"/>
    </location>
</feature>
<feature type="compositionally biased region" description="Polar residues" evidence="1">
    <location>
        <begin position="291"/>
        <end position="308"/>
    </location>
</feature>
<feature type="compositionally biased region" description="Low complexity" evidence="1">
    <location>
        <begin position="420"/>
        <end position="430"/>
    </location>
</feature>
<feature type="compositionally biased region" description="Polar residues" evidence="1">
    <location>
        <begin position="431"/>
        <end position="442"/>
    </location>
</feature>
<dbReference type="EMBL" id="CAVLEF010000132">
    <property type="protein sequence ID" value="CAK1551564.1"/>
    <property type="molecule type" value="Genomic_DNA"/>
</dbReference>
<name>A0AAV1JSU0_9NEOP</name>
<feature type="compositionally biased region" description="Polar residues" evidence="1">
    <location>
        <begin position="727"/>
        <end position="737"/>
    </location>
</feature>
<feature type="compositionally biased region" description="Low complexity" evidence="1">
    <location>
        <begin position="981"/>
        <end position="998"/>
    </location>
</feature>
<evidence type="ECO:0000313" key="3">
    <source>
        <dbReference type="Proteomes" id="UP001497472"/>
    </source>
</evidence>
<sequence>MHGAVSNQAYVAQGTSRVSRRPTTDNINKLNKTNDIAPTIRSRGARRWEETSEVVESSTSRIRSRSRTLEHVSGKVEPQPQSGQNQQFESRRSNSRTRKPLERELSSERNLDRESVIRGRSRHNGRKYSQVEEPITPSNRITTTVGPRTVENKSEITKLNEIQPTSEARISDQLRRRSSTVSTMEEATSFRPRGRIDTRKNSRPIDLEVAGTTNTFTAAVREPITKNYDARNSRKLRYKTRTYEIDTNLTGEGITVSSEVQKSSQKTETASQTEMNDTILLSTTTTETTLVNHQSSSEKNLAKTSTLKSMKIVRRPVTRSNSYSKSAEANSQSKMSDEISEDDNYPESFKALIQARNATQPNSPSSESLSVKASQRVSKNYVSPTQTFSTNRGTDSNSRLRKKLKTEENSKDLQIAASESSTTVVTTTTSKPTQRGSTSITTPDLPKPRSVTYRPRGSYLPRSSKLTRFPPTTEVTRPSTERQYKFSRKLKNATEPSKTDITLKTKRLENSPPKKQVIRSSLFTRKNDPFNNNITVIPLSDNRKNDRVQSASHFKARRTLPSTSYYSRLKNNTNTSTIETKANTETPIAEKKIESSAGLPLIFTYLNSPSKSDNYRNDNDKNTTTIAYGEESPDNVTENEVLNKVEESESKVVLNTETTTQKYHANYKEDPNFTVNERAATSATPAIRNIQTRKYGRKPGKVKEQGNNSTVIFKTKERNIRKYGDNFSKTTEAPENSIKQEPEKPKHKFSSKYRASYLDKPFYKPTVPTVTPTAAWLKLFVTDEYKVVDDPTLFGNDFFNATTEIISRMNFTSPIYSHESSIELVEGEETLLGPDMNAITITKNRRPLSSADLRLSESLAKPLQVLNVEASQHSPSVTVSIFDALAEILTSTPKPRISTTTEILSKQNNEINIMHTLDGVSSNINVNSVTGFANQETVTSKDNNVNTNAKFVQTTEQIVFNSLPVGENVTKSLKAEDEKTTSFTSPKTFPTTPFTPTTPLSARKPFAIKVLYSETESPDKRTTAATGIYAGSTDRPKMVYNSISDLLLSNNGLVSSGLTSMLSNNIRSIIQNMDEESKSRLSVGMTNLLNSLSPGALNNTQIVDDDSSPAITTPYSLEDIKDTENFDIYVESSNENNILQNVGVETTVNSIEILSNTNSIATTESPIPVNRFSTEEILSESSSINSLSENSFQRDFNILTTTRTTTTSRDIESTTRSSDTISTNVNIEQQNVDNLTPTNKPEPAFTNPPQGPTLDLFYSQLQLPSSSTNLLMIPQEKKDGLPNPNQVSQLQLWILSKKARVLKMIEDLLREHNNDIANPPFKDNIQSINKSNVSLSSRLTEIMTTMDSTTDTPDSDVTEQTTMNTPENPTPIPTSPIAPFTTTSFPETTLSNLESILTQSPYSNSFMNVATTDIPSEMASKIADVFTNDNSFLPTTVSNIEELITNEVSKERVNDTLELISSTTSSESKDEQTQTETISLFSTTAVSNVDETTSSGIETTTAKAVLNDNKTSDCLTTSNILNVATRPSIPKKDFVIFGILPNNTVVRKDPNDNPLEALTEASPYIIYGVLPNNTIIRRFPNGTRVPQIMQKIDVLPISPWSLKNPYSPIHNIPAIVRPQSNPIRVSTNTVISTDTSNNEKENSLTTDTVNNLQIPSSALNINDSSSLGITTTSTQLLAEKSTASHVLSLRTTTMLPSVDEILLNSISLATKEEMVISSMTSSTPEPRILTLDIDPETKQIRTEKPNDGSGNTVFKFIPIEDVTVPSSQETNVLKLASPKTLKPTTFDSLQTTIASTTEVNTQTPQIQTNTEPSVEITSTTQTLAATPFKISTDAQNNESVTPEFNEPIFTTDTKTAMIENAITEKIPSSTEPSTVMPTTDSITTNNDVKFSADLYTTTEVVTDFTLPSTTYRMPTATSIPTASATNSIYQTQTNTPLTQTERNAKNLAGFNNAQVLQNQQEENAKLLQALLLATGQNTNSAKPSNSRSKSQTTTSRSIEDDIRQFEEDTKLLKALLQATGRDPASLNIPSLNDIKSAITTAKPVEPTTTFSTTTTEQPTTQTSTTQTIFTKPTQSVNDEIQRLQEDTKLLQALLQATSNKNIGNMPIISGLTSNVRIASNPLTTSMETKSTTAFNVRPVYTTTRAPSTTTVRSQIITVSTLQPTTEDIGISTTFRPVNVKAPTTTKNRPTVTTEIPSSSTYSDEEDLLFLQNLKSVLSTNQNEDPETALANRVIALAVERSLNEIQVGKSVGTTKVMTTTTPIPTTTTVRTTTTRATTTRATTTPPQNIPSIENDIKQLEQDTKLLQALLKATGQDPSKFNIPTLPTTSVSPQIPQHINDDLELLSNLLASPSPLNEPFDPLTQRPADIQTTPKIPTTTSPNVKIAVKDDLRNEQDDAKLLQTLIKLQDAQETTTIRNKLAITGHSPDEALKKLIQKTQPGMMSESTKPSMSLSTEYGNSNDALLAALLKEQGFGPTTASSLDEQIRLAALLNQVVVTPKARRTTTVPPPPAPRRPILDGLAWLWQQWRDTAPGSAGPQPSRPTLPRQQAAQPPSTSTSSRVNWFGSGPFVGNADERPSNRIPLEPPSAVEQPPGRGQLVSAAINVTRAFSQFLGAAIQVLCKHHTLLMKSFFKWEGNMDDKSVLMKEGGKLPATENT</sequence>
<feature type="compositionally biased region" description="Low complexity" evidence="1">
    <location>
        <begin position="2258"/>
        <end position="2286"/>
    </location>
</feature>
<feature type="compositionally biased region" description="Polar residues" evidence="1">
    <location>
        <begin position="357"/>
        <end position="397"/>
    </location>
</feature>
<feature type="region of interest" description="Disordered" evidence="1">
    <location>
        <begin position="2258"/>
        <end position="2291"/>
    </location>
</feature>
<feature type="region of interest" description="Disordered" evidence="1">
    <location>
        <begin position="1344"/>
        <end position="1385"/>
    </location>
</feature>
<feature type="region of interest" description="Disordered" evidence="1">
    <location>
        <begin position="1977"/>
        <end position="2000"/>
    </location>
</feature>
<feature type="region of interest" description="Disordered" evidence="1">
    <location>
        <begin position="1"/>
        <end position="147"/>
    </location>
</feature>
<feature type="region of interest" description="Disordered" evidence="1">
    <location>
        <begin position="290"/>
        <end position="343"/>
    </location>
</feature>
<feature type="region of interest" description="Disordered" evidence="1">
    <location>
        <begin position="2046"/>
        <end position="2066"/>
    </location>
</feature>
<gene>
    <name evidence="2" type="ORF">LNINA_LOCUS10694</name>
</gene>
<feature type="region of interest" description="Disordered" evidence="1">
    <location>
        <begin position="684"/>
        <end position="746"/>
    </location>
</feature>
<proteinExistence type="predicted"/>
<feature type="compositionally biased region" description="Low complexity" evidence="1">
    <location>
        <begin position="1984"/>
        <end position="1996"/>
    </location>
</feature>
<organism evidence="2 3">
    <name type="scientific">Leptosia nina</name>
    <dbReference type="NCBI Taxonomy" id="320188"/>
    <lineage>
        <taxon>Eukaryota</taxon>
        <taxon>Metazoa</taxon>
        <taxon>Ecdysozoa</taxon>
        <taxon>Arthropoda</taxon>
        <taxon>Hexapoda</taxon>
        <taxon>Insecta</taxon>
        <taxon>Pterygota</taxon>
        <taxon>Neoptera</taxon>
        <taxon>Endopterygota</taxon>
        <taxon>Lepidoptera</taxon>
        <taxon>Glossata</taxon>
        <taxon>Ditrysia</taxon>
        <taxon>Papilionoidea</taxon>
        <taxon>Pieridae</taxon>
        <taxon>Pierinae</taxon>
        <taxon>Leptosia</taxon>
    </lineage>
</organism>
<feature type="compositionally biased region" description="Basic and acidic residues" evidence="1">
    <location>
        <begin position="99"/>
        <end position="117"/>
    </location>
</feature>
<keyword evidence="3" id="KW-1185">Reference proteome</keyword>
<protein>
    <submittedName>
        <fullName evidence="2">Uncharacterized protein</fullName>
    </submittedName>
</protein>
<reference evidence="2 3" key="1">
    <citation type="submission" date="2023-11" db="EMBL/GenBank/DDBJ databases">
        <authorList>
            <person name="Okamura Y."/>
        </authorList>
    </citation>
    <scope>NUCLEOTIDE SEQUENCE [LARGE SCALE GENOMIC DNA]</scope>
</reference>
<feature type="region of interest" description="Disordered" evidence="1">
    <location>
        <begin position="2530"/>
        <end position="2595"/>
    </location>
</feature>
<feature type="compositionally biased region" description="Basic and acidic residues" evidence="1">
    <location>
        <begin position="714"/>
        <end position="724"/>
    </location>
</feature>
<feature type="region of interest" description="Disordered" evidence="1">
    <location>
        <begin position="164"/>
        <end position="198"/>
    </location>
</feature>
<feature type="region of interest" description="Disordered" evidence="1">
    <location>
        <begin position="609"/>
        <end position="635"/>
    </location>
</feature>
<feature type="compositionally biased region" description="Polar residues" evidence="1">
    <location>
        <begin position="136"/>
        <end position="146"/>
    </location>
</feature>
<comment type="caution">
    <text evidence="2">The sequence shown here is derived from an EMBL/GenBank/DDBJ whole genome shotgun (WGS) entry which is preliminary data.</text>
</comment>
<evidence type="ECO:0000313" key="2">
    <source>
        <dbReference type="EMBL" id="CAK1551564.1"/>
    </source>
</evidence>
<feature type="compositionally biased region" description="Polar residues" evidence="1">
    <location>
        <begin position="79"/>
        <end position="88"/>
    </location>
</feature>
<feature type="region of interest" description="Disordered" evidence="1">
    <location>
        <begin position="2180"/>
        <end position="2199"/>
    </location>
</feature>
<feature type="compositionally biased region" description="Polar residues" evidence="1">
    <location>
        <begin position="24"/>
        <end position="36"/>
    </location>
</feature>
<feature type="compositionally biased region" description="Polar residues" evidence="1">
    <location>
        <begin position="2546"/>
        <end position="2562"/>
    </location>
</feature>